<feature type="region of interest" description="Disordered" evidence="1">
    <location>
        <begin position="725"/>
        <end position="766"/>
    </location>
</feature>
<evidence type="ECO:0008006" key="6">
    <source>
        <dbReference type="Google" id="ProtNLM"/>
    </source>
</evidence>
<dbReference type="Proteomes" id="UP000800097">
    <property type="component" value="Unassembled WGS sequence"/>
</dbReference>
<evidence type="ECO:0000313" key="4">
    <source>
        <dbReference type="EMBL" id="KAF2273934.1"/>
    </source>
</evidence>
<dbReference type="InterPro" id="IPR024764">
    <property type="entry name" value="TFIIIC_Znf"/>
</dbReference>
<keyword evidence="5" id="KW-1185">Reference proteome</keyword>
<dbReference type="InterPro" id="IPR024761">
    <property type="entry name" value="TFIIIC_delta_N"/>
</dbReference>
<feature type="domain" description="Transcription factor IIIC 90kDa subunit N-terminal" evidence="2">
    <location>
        <begin position="19"/>
        <end position="479"/>
    </location>
</feature>
<feature type="compositionally biased region" description="Acidic residues" evidence="1">
    <location>
        <begin position="727"/>
        <end position="750"/>
    </location>
</feature>
<evidence type="ECO:0000259" key="2">
    <source>
        <dbReference type="Pfam" id="PF12657"/>
    </source>
</evidence>
<dbReference type="GO" id="GO:0004402">
    <property type="term" value="F:histone acetyltransferase activity"/>
    <property type="evidence" value="ECO:0007669"/>
    <property type="project" value="InterPro"/>
</dbReference>
<evidence type="ECO:0000256" key="1">
    <source>
        <dbReference type="SAM" id="MobiDB-lite"/>
    </source>
</evidence>
<dbReference type="AlphaFoldDB" id="A0A6A6JCI8"/>
<dbReference type="GO" id="GO:0006384">
    <property type="term" value="P:transcription initiation at RNA polymerase III promoter"/>
    <property type="evidence" value="ECO:0007669"/>
    <property type="project" value="InterPro"/>
</dbReference>
<dbReference type="OrthoDB" id="6021743at2759"/>
<feature type="domain" description="Transcription factor IIIC putative zinc-finger" evidence="3">
    <location>
        <begin position="657"/>
        <end position="792"/>
    </location>
</feature>
<reference evidence="4" key="1">
    <citation type="journal article" date="2020" name="Stud. Mycol.">
        <title>101 Dothideomycetes genomes: a test case for predicting lifestyles and emergence of pathogens.</title>
        <authorList>
            <person name="Haridas S."/>
            <person name="Albert R."/>
            <person name="Binder M."/>
            <person name="Bloem J."/>
            <person name="Labutti K."/>
            <person name="Salamov A."/>
            <person name="Andreopoulos B."/>
            <person name="Baker S."/>
            <person name="Barry K."/>
            <person name="Bills G."/>
            <person name="Bluhm B."/>
            <person name="Cannon C."/>
            <person name="Castanera R."/>
            <person name="Culley D."/>
            <person name="Daum C."/>
            <person name="Ezra D."/>
            <person name="Gonzalez J."/>
            <person name="Henrissat B."/>
            <person name="Kuo A."/>
            <person name="Liang C."/>
            <person name="Lipzen A."/>
            <person name="Lutzoni F."/>
            <person name="Magnuson J."/>
            <person name="Mondo S."/>
            <person name="Nolan M."/>
            <person name="Ohm R."/>
            <person name="Pangilinan J."/>
            <person name="Park H.-J."/>
            <person name="Ramirez L."/>
            <person name="Alfaro M."/>
            <person name="Sun H."/>
            <person name="Tritt A."/>
            <person name="Yoshinaga Y."/>
            <person name="Zwiers L.-H."/>
            <person name="Turgeon B."/>
            <person name="Goodwin S."/>
            <person name="Spatafora J."/>
            <person name="Crous P."/>
            <person name="Grigoriev I."/>
        </authorList>
    </citation>
    <scope>NUCLEOTIDE SEQUENCE</scope>
    <source>
        <strain evidence="4">CBS 379.55</strain>
    </source>
</reference>
<dbReference type="Pfam" id="PF12660">
    <property type="entry name" value="zf-TFIIIC"/>
    <property type="match status" value="1"/>
</dbReference>
<gene>
    <name evidence="4" type="ORF">EI97DRAFT_382639</name>
</gene>
<name>A0A6A6JCI8_WESOR</name>
<evidence type="ECO:0000313" key="5">
    <source>
        <dbReference type="Proteomes" id="UP000800097"/>
    </source>
</evidence>
<dbReference type="GO" id="GO:0000127">
    <property type="term" value="C:transcription factor TFIIIC complex"/>
    <property type="evidence" value="ECO:0007669"/>
    <property type="project" value="InterPro"/>
</dbReference>
<sequence length="794" mass="88447">MSDVTTLRLWPSCLCALDWSDDGILALASHDNVELLFPHIQAQESERDMPQWQHFPLQTPWFTKDELPAREPAPTDIYSIGEEISTSYTVALAWSPPGLAKHRKCALAVLTSNLVLSLWDSQGKPQDKANWERKLIVNHALTDYFKAPERRKEKSYIVSDKDEALRLRQRVRCFAWAPASPTVGAYGTVGTRTSWLQHMIALSNDDNHIVIMAVDSPASRFHVDQSWTCQVLAHFVIAQDPDEEDFEPTFEDLMDQQRHVSHISWSPWTETGDGLQSIVAYATNKDVRLRALSYANGNIDFGAETILPDVELRFTGPMTWSPETVDGALLLTLFAPNEAIFLTILPTDASILQRRNHHLDGRIDDISGFAWDNYHPSHPIIHFSSHLSTTRNPTAVLKLSSDNVSDICTLDWPYWRQHIRNSQGHFSAENDLGGQANAKVWGITASPLGDLVASCHSCHPTDMIEYGVNADRSTTVTITDIRGKDGGDDLVFPVRAVSAESIFFTVRKWIEKNVESAEEMAPVKHDVYQKLLKAYAPVEDHTDPPKLPVYNVGSSLTNLIAAFKHEVFFDPNTRRDRYEVLSSHICTPNHTADLTLPRLLIAFRLAQAVLRLPHSLSSSHPFSQSILLNHRRLVDLVQSLSSSSDLNQLNQQQQPDPESSHLTEPCTFCSTPIPFTDLNSAVCPNGHEFVRCGVSLRAIMAPGVMKKCGICGTAVLAEDAVLRAGDWEETEEDEGSGEEEGQNEEEEGEAEASRGSIGEQGKQRQARDDAPINLAQLLFLACDVCIYCGGKYVG</sequence>
<proteinExistence type="predicted"/>
<dbReference type="GeneID" id="54549040"/>
<accession>A0A6A6JCI8</accession>
<dbReference type="RefSeq" id="XP_033651473.1">
    <property type="nucleotide sequence ID" value="XM_033795865.1"/>
</dbReference>
<evidence type="ECO:0000259" key="3">
    <source>
        <dbReference type="Pfam" id="PF12660"/>
    </source>
</evidence>
<dbReference type="PANTHER" id="PTHR15496">
    <property type="entry name" value="GENERAL TRANSCRIPTION FACTOR 3C POLYPEPTIDE 4 FAMILY"/>
    <property type="match status" value="1"/>
</dbReference>
<dbReference type="InterPro" id="IPR044230">
    <property type="entry name" value="GTF3C4"/>
</dbReference>
<dbReference type="PANTHER" id="PTHR15496:SF2">
    <property type="entry name" value="GENERAL TRANSCRIPTION FACTOR 3C POLYPEPTIDE 4"/>
    <property type="match status" value="1"/>
</dbReference>
<organism evidence="4 5">
    <name type="scientific">Westerdykella ornata</name>
    <dbReference type="NCBI Taxonomy" id="318751"/>
    <lineage>
        <taxon>Eukaryota</taxon>
        <taxon>Fungi</taxon>
        <taxon>Dikarya</taxon>
        <taxon>Ascomycota</taxon>
        <taxon>Pezizomycotina</taxon>
        <taxon>Dothideomycetes</taxon>
        <taxon>Pleosporomycetidae</taxon>
        <taxon>Pleosporales</taxon>
        <taxon>Sporormiaceae</taxon>
        <taxon>Westerdykella</taxon>
    </lineage>
</organism>
<dbReference type="Pfam" id="PF12657">
    <property type="entry name" value="TFIIIC_delta"/>
    <property type="match status" value="1"/>
</dbReference>
<dbReference type="EMBL" id="ML986506">
    <property type="protein sequence ID" value="KAF2273934.1"/>
    <property type="molecule type" value="Genomic_DNA"/>
</dbReference>
<protein>
    <recommendedName>
        <fullName evidence="6">Transcription factor IIIC putative zinc-finger domain-containing protein</fullName>
    </recommendedName>
</protein>